<evidence type="ECO:0000256" key="2">
    <source>
        <dbReference type="SAM" id="MobiDB-lite"/>
    </source>
</evidence>
<evidence type="ECO:0000313" key="5">
    <source>
        <dbReference type="EMBL" id="RUS72348.1"/>
    </source>
</evidence>
<name>A0A433SSU9_ELYCH</name>
<feature type="chain" id="PRO_5019201826" description="EGF-like domain-containing protein" evidence="3">
    <location>
        <begin position="19"/>
        <end position="159"/>
    </location>
</feature>
<feature type="disulfide bond" evidence="1">
    <location>
        <begin position="43"/>
        <end position="60"/>
    </location>
</feature>
<sequence>MALGLQILLVFLVSPAHAGTIRGTVLTCHPRDRDPCANFPELCSAGNGLCVVKKPCEYECVCPPDGRVGRDCSNGMSQASDGAGSNPADSPGTASRDKQVDSLLVFPPDLFWDLNHVAQQEDLIKTIPFPDGTTPYITTPPSLAKRLKCVQMLQTFLQK</sequence>
<reference evidence="5 6" key="1">
    <citation type="submission" date="2019-01" db="EMBL/GenBank/DDBJ databases">
        <title>A draft genome assembly of the solar-powered sea slug Elysia chlorotica.</title>
        <authorList>
            <person name="Cai H."/>
            <person name="Li Q."/>
            <person name="Fang X."/>
            <person name="Li J."/>
            <person name="Curtis N.E."/>
            <person name="Altenburger A."/>
            <person name="Shibata T."/>
            <person name="Feng M."/>
            <person name="Maeda T."/>
            <person name="Schwartz J.A."/>
            <person name="Shigenobu S."/>
            <person name="Lundholm N."/>
            <person name="Nishiyama T."/>
            <person name="Yang H."/>
            <person name="Hasebe M."/>
            <person name="Li S."/>
            <person name="Pierce S.K."/>
            <person name="Wang J."/>
        </authorList>
    </citation>
    <scope>NUCLEOTIDE SEQUENCE [LARGE SCALE GENOMIC DNA]</scope>
    <source>
        <strain evidence="5">EC2010</strain>
        <tissue evidence="5">Whole organism of an adult</tissue>
    </source>
</reference>
<dbReference type="Proteomes" id="UP000271974">
    <property type="component" value="Unassembled WGS sequence"/>
</dbReference>
<dbReference type="EMBL" id="RQTK01001077">
    <property type="protein sequence ID" value="RUS72348.1"/>
    <property type="molecule type" value="Genomic_DNA"/>
</dbReference>
<comment type="caution">
    <text evidence="1">Lacks conserved residue(s) required for the propagation of feature annotation.</text>
</comment>
<dbReference type="PROSITE" id="PS50026">
    <property type="entry name" value="EGF_3"/>
    <property type="match status" value="1"/>
</dbReference>
<keyword evidence="1" id="KW-0245">EGF-like domain</keyword>
<dbReference type="OrthoDB" id="6159275at2759"/>
<keyword evidence="3" id="KW-0732">Signal</keyword>
<feature type="domain" description="EGF-like" evidence="4">
    <location>
        <begin position="32"/>
        <end position="73"/>
    </location>
</feature>
<organism evidence="5 6">
    <name type="scientific">Elysia chlorotica</name>
    <name type="common">Eastern emerald elysia</name>
    <name type="synonym">Sea slug</name>
    <dbReference type="NCBI Taxonomy" id="188477"/>
    <lineage>
        <taxon>Eukaryota</taxon>
        <taxon>Metazoa</taxon>
        <taxon>Spiralia</taxon>
        <taxon>Lophotrochozoa</taxon>
        <taxon>Mollusca</taxon>
        <taxon>Gastropoda</taxon>
        <taxon>Heterobranchia</taxon>
        <taxon>Euthyneura</taxon>
        <taxon>Panpulmonata</taxon>
        <taxon>Sacoglossa</taxon>
        <taxon>Placobranchoidea</taxon>
        <taxon>Plakobranchidae</taxon>
        <taxon>Elysia</taxon>
    </lineage>
</organism>
<keyword evidence="6" id="KW-1185">Reference proteome</keyword>
<evidence type="ECO:0000313" key="6">
    <source>
        <dbReference type="Proteomes" id="UP000271974"/>
    </source>
</evidence>
<keyword evidence="1" id="KW-1015">Disulfide bond</keyword>
<evidence type="ECO:0000256" key="1">
    <source>
        <dbReference type="PROSITE-ProRule" id="PRU00076"/>
    </source>
</evidence>
<comment type="caution">
    <text evidence="5">The sequence shown here is derived from an EMBL/GenBank/DDBJ whole genome shotgun (WGS) entry which is preliminary data.</text>
</comment>
<feature type="signal peptide" evidence="3">
    <location>
        <begin position="1"/>
        <end position="18"/>
    </location>
</feature>
<accession>A0A433SSU9</accession>
<protein>
    <recommendedName>
        <fullName evidence="4">EGF-like domain-containing protein</fullName>
    </recommendedName>
</protein>
<dbReference type="AlphaFoldDB" id="A0A433SSU9"/>
<proteinExistence type="predicted"/>
<gene>
    <name evidence="5" type="ORF">EGW08_019884</name>
</gene>
<evidence type="ECO:0000259" key="4">
    <source>
        <dbReference type="PROSITE" id="PS50026"/>
    </source>
</evidence>
<dbReference type="InterPro" id="IPR000742">
    <property type="entry name" value="EGF"/>
</dbReference>
<evidence type="ECO:0000256" key="3">
    <source>
        <dbReference type="SAM" id="SignalP"/>
    </source>
</evidence>
<feature type="region of interest" description="Disordered" evidence="2">
    <location>
        <begin position="73"/>
        <end position="96"/>
    </location>
</feature>